<proteinExistence type="predicted"/>
<evidence type="ECO:0000313" key="4">
    <source>
        <dbReference type="Proteomes" id="UP001154078"/>
    </source>
</evidence>
<protein>
    <submittedName>
        <fullName evidence="3">Uncharacterized protein</fullName>
    </submittedName>
</protein>
<feature type="chain" id="PRO_5040150395" evidence="2">
    <location>
        <begin position="18"/>
        <end position="297"/>
    </location>
</feature>
<evidence type="ECO:0000313" key="3">
    <source>
        <dbReference type="EMBL" id="CAH0561328.1"/>
    </source>
</evidence>
<accession>A0A9P0BF17</accession>
<dbReference type="Proteomes" id="UP001154078">
    <property type="component" value="Chromosome 7"/>
</dbReference>
<sequence>MKSILFVALCALATAKAGYSYGGHEGHDEGHHDVSHTVEITKPVAIPVYKHVSVPIPHAVPVPLPKPVAIPVPQPYPVHIHVPQPVAVPVIKTITIPVEKPVPYKVEKEIPYHVEKPVPVPVEKHVPIHIPRPVPIVFVAFLGLACAGLIHHSEKATSYQNVEMVHNHAVPTYIKNEDQQYLHHPVAKGKTTSKLQIHHGDKHDHGYAVANVQSQNEHPVHHTGYEHLAASQGQVQYEVPDQGHHEYVQYQPEEAADHQGYQQSDDHHQGYQGEDHAQIQQQLAEAAAQQYQHEESH</sequence>
<keyword evidence="2" id="KW-0732">Signal</keyword>
<evidence type="ECO:0000256" key="1">
    <source>
        <dbReference type="SAM" id="MobiDB-lite"/>
    </source>
</evidence>
<feature type="compositionally biased region" description="Basic and acidic residues" evidence="1">
    <location>
        <begin position="264"/>
        <end position="277"/>
    </location>
</feature>
<feature type="region of interest" description="Disordered" evidence="1">
    <location>
        <begin position="256"/>
        <end position="297"/>
    </location>
</feature>
<dbReference type="EMBL" id="OV121138">
    <property type="protein sequence ID" value="CAH0561328.1"/>
    <property type="molecule type" value="Genomic_DNA"/>
</dbReference>
<organism evidence="3 4">
    <name type="scientific">Brassicogethes aeneus</name>
    <name type="common">Rape pollen beetle</name>
    <name type="synonym">Meligethes aeneus</name>
    <dbReference type="NCBI Taxonomy" id="1431903"/>
    <lineage>
        <taxon>Eukaryota</taxon>
        <taxon>Metazoa</taxon>
        <taxon>Ecdysozoa</taxon>
        <taxon>Arthropoda</taxon>
        <taxon>Hexapoda</taxon>
        <taxon>Insecta</taxon>
        <taxon>Pterygota</taxon>
        <taxon>Neoptera</taxon>
        <taxon>Endopterygota</taxon>
        <taxon>Coleoptera</taxon>
        <taxon>Polyphaga</taxon>
        <taxon>Cucujiformia</taxon>
        <taxon>Nitidulidae</taxon>
        <taxon>Meligethinae</taxon>
        <taxon>Brassicogethes</taxon>
    </lineage>
</organism>
<reference evidence="3" key="1">
    <citation type="submission" date="2021-12" db="EMBL/GenBank/DDBJ databases">
        <authorList>
            <person name="King R."/>
        </authorList>
    </citation>
    <scope>NUCLEOTIDE SEQUENCE</scope>
</reference>
<dbReference type="AlphaFoldDB" id="A0A9P0BF17"/>
<feature type="signal peptide" evidence="2">
    <location>
        <begin position="1"/>
        <end position="17"/>
    </location>
</feature>
<evidence type="ECO:0000256" key="2">
    <source>
        <dbReference type="SAM" id="SignalP"/>
    </source>
</evidence>
<gene>
    <name evidence="3" type="ORF">MELIAE_LOCUS10891</name>
</gene>
<name>A0A9P0BF17_BRAAE</name>
<keyword evidence="4" id="KW-1185">Reference proteome</keyword>
<dbReference type="OrthoDB" id="8123082at2759"/>
<feature type="compositionally biased region" description="Low complexity" evidence="1">
    <location>
        <begin position="278"/>
        <end position="291"/>
    </location>
</feature>